<dbReference type="STRING" id="35525.A0A162CHG6"/>
<keyword evidence="4" id="KW-1133">Transmembrane helix</keyword>
<feature type="coiled-coil region" evidence="6">
    <location>
        <begin position="1224"/>
        <end position="1279"/>
    </location>
</feature>
<feature type="compositionally biased region" description="Low complexity" evidence="7">
    <location>
        <begin position="3023"/>
        <end position="3034"/>
    </location>
</feature>
<dbReference type="PANTHER" id="PTHR47535">
    <property type="entry name" value="MUSCLE-SPECIFIC PROTEIN 300 KDA, ISOFORM G"/>
    <property type="match status" value="1"/>
</dbReference>
<keyword evidence="6" id="KW-0175">Coiled coil</keyword>
<feature type="coiled-coil region" evidence="6">
    <location>
        <begin position="2078"/>
        <end position="2129"/>
    </location>
</feature>
<dbReference type="Pfam" id="PF00435">
    <property type="entry name" value="Spectrin"/>
    <property type="match status" value="3"/>
</dbReference>
<dbReference type="OrthoDB" id="18740at2759"/>
<keyword evidence="2" id="KW-0812">Transmembrane</keyword>
<dbReference type="Proteomes" id="UP000076858">
    <property type="component" value="Unassembled WGS sequence"/>
</dbReference>
<feature type="compositionally biased region" description="Basic and acidic residues" evidence="7">
    <location>
        <begin position="2774"/>
        <end position="2801"/>
    </location>
</feature>
<feature type="coiled-coil region" evidence="6">
    <location>
        <begin position="782"/>
        <end position="856"/>
    </location>
</feature>
<feature type="compositionally biased region" description="Basic and acidic residues" evidence="7">
    <location>
        <begin position="3364"/>
        <end position="3377"/>
    </location>
</feature>
<dbReference type="GO" id="GO:0005640">
    <property type="term" value="C:nuclear outer membrane"/>
    <property type="evidence" value="ECO:0007669"/>
    <property type="project" value="TreeGrafter"/>
</dbReference>
<gene>
    <name evidence="8" type="ORF">APZ42_018311</name>
</gene>
<comment type="subcellular location">
    <subcellularLocation>
        <location evidence="1">Membrane</location>
    </subcellularLocation>
</comment>
<dbReference type="FunFam" id="1.20.58.60:FF:000195">
    <property type="entry name" value="Uncharacterized protein, isoform B"/>
    <property type="match status" value="1"/>
</dbReference>
<feature type="compositionally biased region" description="Basic and acidic residues" evidence="7">
    <location>
        <begin position="3007"/>
        <end position="3021"/>
    </location>
</feature>
<feature type="compositionally biased region" description="Polar residues" evidence="7">
    <location>
        <begin position="3264"/>
        <end position="3279"/>
    </location>
</feature>
<accession>A0A162CHG6</accession>
<sequence length="5915" mass="671836">MKKWLTEFQAKWLEESTHDTTEEAVESRLVRCRELLKEGESQKSWLEDLNDRCEILMELSTCSRVREETVQLQAGFTTVMGNVQSLLSRLEKTRTDHTDFVTSKAEFANWLERAQGTVQDCSGQCGSEASTKEKYELVRSIASRLTEGQHLMNGMMDSFTKALSASRPQSNPDEQQKGFRAEISTLRANWDQLNIDVNSTLSHLKGVINRWEEFRDACIRMDQWLVTNEQVLSDYPQSKGEVGEMKTLMERLKSQQMEFERKKADLDHLRREASELSASANDHNCTATVDQLHDRWEKLAAVAANYHTRLEEEIQEYNAYHQALQDTEKWILQTSFHLMAHNSMYITTRDQTEEQTKKHNDLLAEIYSYQSTMDDVRCKGQGQIVRYTTSNAAIKGVIEKQLGNVQASYNALLNTALQIKQRLNDSLIKFQEYEAIIESILHNLKEWEPHIAEQLDTSVVSIEDCKKQLDDIKVTHAKLQIEKTRLALAVQACEAAAACISRPNTPQDPLPYRVPENELNARTKLEDFLDQVHSRITALTAINTDLDDFTRRRQAVLQWATELKGTINDLKQRKARLRPEAAQHDITQLMDTKQAITEKQGVVDEMELQLMSSAPESIPCVVELREELTNLNDDVSLVLDKKMDMQNLVEEYRMMLQDFFTWLDTLIKRAENADKGRGNNIAVRVSLLAQLTAETSQGKPKLADLAVKAKEISEILSTLDSQQVEEQLKVAERRFGDVERRMHRKLHLLQTTHQGAESATMDIALIRQWGLCKEVEMQQLVIENLELRVSSIASDLDAEEQAQLRADLKSLAGEYRTLCQGVRTYEQELDKAVSDRQHFEAQLDDTQRKLAALVVQSQGYDLLPLASTATEKLTEKFKSLKQAVVDFESSEMNEFKKQLQNLTKTCNDVAKNELQEILQTMEGQLEELLASLNAMLSQFDDATRQRKELEGITEFCQHWFKQADINLAVEIRNSTSPEILVEHIMVFDRLLQEAIGVKDKLDAAVSHKDFISGSLNKADQMEIQGNVQSLLDGYNRIHAGIEERSRTLQSYVNQQREIAVKVEESIVFLNKIQEDVRALNKPIGFRPEDTQTMLNSYEQLLAELRVYREKMDDLQHRTTGNSGDLAAIVKQQDDLIATIEGQIKKLRHLLLLRQQFMALVAEITTFIARYNEVIHDIEKGGKTAQENIRRYDDVIYKIQECEGQLATAQDKGEQIAAEGSVTDRNTITEQLTSLKHQLSALRRAVEKRRGEHENAAAEYKRLAEQLDELLDKMHEQEAIIRCRPLLQLTAESVEQESSKHKILAGDVKSLLLTTESLFSSIPQDSMIPSTLQERISEATFLRDTLPTELAARGDYLKEQLALRSKYESAIRRLNSWMDEARLRLRPPSNGVDFEHIEKELNEHKAYFDNEELSPQPLLDSIKTTADEILQSVDTPQQNDLQSEVTTLTESAKNCLTAANDRQDQLEKDSRAYKDYEKSLEEVKQAIVANKQSVEETATNIPALKNLIASLETKLVVLQTEQVKLKTLQDKVKKVEQRADVASRQTIQESYAMVAKDWRDIQDGLMMRCSYLNDLVDTWELLISKSRALGVTLTGLEESVHRLDMEGRSRSALEETRRNLQEFESTIIAVKPQLKEVDDLAKDVLDYLSSCEVTSLSIRGDLNALAERHSYLLETIQARLRRVVEEANYFDAVLDSMNQVQTGLERLLAEITDFDAFGSQAERVDQELASLRERSLSCKEGVRALAQAASQRFAQLDQTKPVEVDKHVAILELLSEKVLAAMEEKDNEAKRARTVRYEYHRDVEQVQSWICQAEGRVQDRNLEPQTLKEFLQELQCEIGLITDQMDRVSRHGQLICQRTRDEHEQQLVRTTLSNLTDQLQQVRSWLEEKKLQVGDSIDSWQRFLQLHALVIAWVDEKKGFLGEPLHLISLVQARQKSQDYNMAVKSCKVATKNVSDMGKELSRISQVSSVGALADQMAEAEQSKTEVETQLQERSALLQEMTEEWEQCEKKLKDVKSWLDKARQTLDSPLNKKRPLRDQLSLREKMLGDVTIQKTKINMSIEKLQVHFRSGVTGSPDVVHNSTELIEQLDALLAEINQQCKTLEAAVIQLDQLQQEIQGLRAQVVQVDQQLRMVSSPTYSPLDRDKALAEQNDLFTDLDAMLAQLQQVEKDLQQFNSQQIQDRLPLIEAVMESLEEMEPRLIDLDDRIKNLSDEDPELDSIRAAVASLRTRHITLESQACRYKQKLEDAAEAKSKDNEDLLRYQALLSDLDDWVSVTHGQLKAELPKFTSVGAVLKEMDSSKRLEQDIVKRNEQLADLMKRCGTLQDSVAETEPLATQLYEHLCVLQRSFSEAGAQLHTRLLLLQACLLELEEKEVCVDISPPLVQHVDHEAANETPVTAIDTPVATTAPEVRLNDPIEHNIIPAQTSSIDDDNEMSFTQSVVQKTVRVIRRTILQNGREISVEEQIEENPTSGVTPLSVETELIPPKRYFRIPSPFGIVEEPNFHDDQQTEKDDNKSTVEITDITDEYDDREAANIGPSPDQFIEIHEVLDNLQFVEQPQSPEKIIELSSSNDGVAPQNQPRIAFETLHEHEEEHEHDESTEFNPVDTKADDEIQHGKELPETEHDLVLQESEISQTVEMLIEPILEANLQKDLDTETIHDPSLGSEVQPEPEVTSEFQKLDEIHSELQTNAQLEPLVVCEEAAKQQVETSTVTENERTVEPKIEHELRDEVQQTEIEIPPQVMTEEQTAEPITGDLVEETNETTGEPESASATEEKPLVERSEGETLAKDEAVVDHREVQAAEPTNQDDGFPIETTPDSREEFIEESIDEPIGEPDLAYEIPQHLAEEESLVKGSEEEIFEKDEATIDHQEKQAIEPTQLDDEIEKSPDECPIIEVELTSVSSTKLPSVIAEIPFDEPKQLQIPENQFKTEPESDSKVSMAAEQKIAAVEPVKDELQLPMSSDKTNEKVPEKATEKVKTTLSSTTSSVGDETESDVDNMDWNVSPDDERQFDEYFKDERPPSASSNSSTSTDTTRLESASCEPVEDIPLQGIDTVDSSRATPIQEEPVPSDIAIVEENQPEEEISNNQTANEDVQENLDSPVEVLVLEDSSARVVVDDVLQKTVEEEEQTSVVDESVVQVLDPIYVVDTEDESATESVTWDSDDKMPTDLAEQLSQQLVEEVFKSVETHPTIERMIQESLIQSALANPSSSSESSSSQDDGGWWMVDPDDAKQEVKEPFEMVGELQSSLIEPTESTGQDEDMVQQQLDDNDPSTTSESQLADVESLIVQLEPDLLQITDLTKTESLSNVTVIRVGYGDELPVEDRQVAGTSFIEPLEKSEQDTLKKEAEVQQAIETLSCEPTKDAEQEVLDKEAEQQKTTGTPLIEPFKVPEQDTLKEEVEEQQTSETEAAGYREQDTSNVEVEEQQVIGTPVIEPTKDTPDEEVEEQQTSETEAVNYREQDSLDVAIEEQQVIGTPLSEPFKTHEKDIVEEEAEEQQTSETESMNLETEEQQVSGAPLIEPSKDRELDTFEEEVEEQQTSETEAMNIYGPDVLDDQSQEQQIIETPTIEPRKDRDTLDKDIVEQETLGTEPMGDRVQDALNIEPEEQQVIEKSSVELLEYSGQSDEEQQVAVHPSSDSAKVIEMGEKILEILPGIVEQLSNIETLIEDVENDPLERSQSQEEESTKERGDEWNTLTEHRESVAPTLGENTTGPPIDDIQIMERVARLVSDRVTIGQEAQQEELNTEWQEIQKLLDNRLSDQLSQSADSSTHTSSVRYLATVTQVTVDETVEERTVKLNDNLAALKTAVQRREVVVIQQIVITIVRTVTEWLETIEYRVYTIKQTKSVERRTEQIQSLCEEVRVVEESLNTLEEITEMAVEIVNEDTKILLHKCVKSLKQQVQSVSEVTKRSEGEIEHIRRQWAEYLDQISNEEDRIKELMHQLRMLQSTEKLPSQEKLVQLEDIETAVQERLEGVTQLLHSGHELVKETPFYQMPESAYALLDTIKSVEETVRDERNVLLHKAALTAEYRQTLQEFAEIVRLSEALSASKLAARNPPEASQELEKRQRFLFCLSHFLQVLDTLEPHLDLDTRSLCQDLHAELVVQAGAILDRAVNRQEIVEMTLASWNVLELQWAQEDEWFRQLQIPDISNIRSEMIADLTESIKDVLESMEHHRSVAAQLVESTRSLDCLFSDPGLEAKFQERIVQLQQMINDTRATHRQLLLSAEHWNQFREFASHIEPWLTEATAQLQMLVNKAERGRVSHEDCLQYWVVRTEAEEKQQEWVQAKTQLDRAIALVSVVDEDENRRFCVEIDESWIQLDRELQCVEKALLQGLAQQEDIPLEDRLICIECSHARIQSALDQLPVKYGSPEETTTRRKELQAFYNFTEWQLKEISALGASNPHLAADRAEHLGVLARRTKEMRNAINQRLERLHQVHQWMISFQRLYSVTSRRLQEVFICLQKASIYRDPLWLAQAAQLCEESERELQSIEVESAKLQRHLEVCPKDGVTAVVDETSFLESLLQLDRSRQRSRDLLQLTRASVADRLDRWRLFENSVNRVLSLVKRLKYARNMASLKGSVDLQRLLSAKQSIETIHEELTTNQHLVSEVGRLAEPFEPQAGETAADIAVQWTELESSLDRLSHCYGHAAADWMGIEAELDDIQQWCSNKLEWTQHSVTPGEEDETLAQIQAIGEELLVQQERLERGRSAASELGRSIAMSPVFVDNSISMVGADANSAAIPVSLASTAEHVAQQLQLLQQSMTVLADIAERQSNAFSNCNGTILSAEKLINTARQTLCTVEEDAAGERIEDQLVVLRDQLLQLSPTEQQLNSAPISEQLPAVVEIRPQAALCATTSTIQTTLQQWEIIFQKTFAEYERLLNKLQDRCDESATAQVWRDHLDQAEKYLSRSLPDQYLSTCEDRDLCELHENLLIRHHSVFHSTQSNNETREVEATETTEEVIEPKVACNLQGLHRAVLTRIRLRHAALSDRALAWEQYRSSLSKLLTWLDAAERERKHLVLRQIQEHGLPTALHRVEVLLDKIGQGHRIQVELDRAARQLLEKLGDEESASTVRADLKSAAARLTDLDAGLRTWRDFLERVARLYQNLEKGVEGIRQQLQSVQSDLVAENELPSSTEAVSELLQHYREQLLMVQTLSSDVEKQEVVAGEIRSCVNIPDAKRIWQRLAALQIRRCETEDRLNSLIQMLEDQQDWPKVFEMRYVRFVNWASTMEQRLLQKQRALVDDMVQRLSGPLRDELAAKESEHRWLVDQGRELSLVCGNQERKVEILSKVANVEEIWKKLMETWNHELQRLQQLPTDLDGLNNSLAELTVWLGQTEAAINAPLTISACNSAAVESRLSEHRNLEQSIEQKRPIVASVLDLCNSFTVNYTLLHGWLGPDLDAVQYATQSLQRRWNSICQLASERSALLQSLWPDWSAVLELHGQLDQIMSVIELSTPNDTSGASSSFEVEQLSTLLENLIQELHAPFTRQKLDQLNERYCILARDGRLDASGELQQMVARLNARWRDLSDRLSMLLQTSRNATSLIHHWQGLRDRLLVWCSHCEVQVQQLESNTLSGESDPAEVLRQLAEDLQVLENARAEIRELGRALVKQGTADMQSQLDDYLKTEDVVLLKMAQMQVRLAEKDQERQMATVMAGAGAQNFSMCDSGVYSYALDNDAPRGSATAAFDDSAISLSLPDARNTSVSVGTSTSPSKVIPPRLAEDTHVSATRTATSPSRVTPSRPVEEIRVTAAQTGTSTLKVPPVRPIEEIREEATGAKQRTYAEVAKTAVVSSTKRSTPPPVSIKSDTQRHLELALDEWRQRLARLDHLIKTSISTEPSTDAANEIARMVATCRSSHDLTQHLCSRLVSESSLTDSKQLEALTRQTTALQDEFQQLEMLAKSKERNLRDER</sequence>
<feature type="coiled-coil region" evidence="6">
    <location>
        <begin position="885"/>
        <end position="945"/>
    </location>
</feature>
<feature type="coiled-coil region" evidence="6">
    <location>
        <begin position="4476"/>
        <end position="4503"/>
    </location>
</feature>
<feature type="compositionally biased region" description="Basic and acidic residues" evidence="7">
    <location>
        <begin position="2965"/>
        <end position="2979"/>
    </location>
</feature>
<feature type="coiled-coil region" evidence="6">
    <location>
        <begin position="245"/>
        <end position="279"/>
    </location>
</feature>
<feature type="region of interest" description="Disordered" evidence="7">
    <location>
        <begin position="3672"/>
        <end position="3701"/>
    </location>
</feature>
<feature type="compositionally biased region" description="Basic and acidic residues" evidence="7">
    <location>
        <begin position="3675"/>
        <end position="3701"/>
    </location>
</feature>
<dbReference type="SUPFAM" id="SSF46966">
    <property type="entry name" value="Spectrin repeat"/>
    <property type="match status" value="15"/>
</dbReference>
<dbReference type="GO" id="GO:0051015">
    <property type="term" value="F:actin filament binding"/>
    <property type="evidence" value="ECO:0007669"/>
    <property type="project" value="TreeGrafter"/>
</dbReference>
<feature type="region of interest" description="Disordered" evidence="7">
    <location>
        <begin position="2918"/>
        <end position="3095"/>
    </location>
</feature>
<feature type="region of interest" description="Disordered" evidence="7">
    <location>
        <begin position="3253"/>
        <end position="3279"/>
    </location>
</feature>
<dbReference type="InterPro" id="IPR052403">
    <property type="entry name" value="LINC-complex_assoc"/>
</dbReference>
<proteinExistence type="predicted"/>
<keyword evidence="5" id="KW-0472">Membrane</keyword>
<reference evidence="8 9" key="1">
    <citation type="submission" date="2016-03" db="EMBL/GenBank/DDBJ databases">
        <title>EvidentialGene: Evidence-directed Construction of Genes on Genomes.</title>
        <authorList>
            <person name="Gilbert D.G."/>
            <person name="Choi J.-H."/>
            <person name="Mockaitis K."/>
            <person name="Colbourne J."/>
            <person name="Pfrender M."/>
        </authorList>
    </citation>
    <scope>NUCLEOTIDE SEQUENCE [LARGE SCALE GENOMIC DNA]</scope>
    <source>
        <strain evidence="8 9">Xinb3</strain>
        <tissue evidence="8">Complete organism</tissue>
    </source>
</reference>
<dbReference type="CDD" id="cd00176">
    <property type="entry name" value="SPEC"/>
    <property type="match status" value="1"/>
</dbReference>
<feature type="region of interest" description="Disordered" evidence="7">
    <location>
        <begin position="3364"/>
        <end position="3461"/>
    </location>
</feature>
<evidence type="ECO:0000256" key="1">
    <source>
        <dbReference type="ARBA" id="ARBA00004370"/>
    </source>
</evidence>
<comment type="caution">
    <text evidence="8">The sequence shown here is derived from an EMBL/GenBank/DDBJ whole genome shotgun (WGS) entry which is preliminary data.</text>
</comment>
<feature type="region of interest" description="Disordered" evidence="7">
    <location>
        <begin position="2727"/>
        <end position="2822"/>
    </location>
</feature>
<dbReference type="SMART" id="SM00150">
    <property type="entry name" value="SPEC"/>
    <property type="match status" value="16"/>
</dbReference>
<evidence type="ECO:0000313" key="9">
    <source>
        <dbReference type="Proteomes" id="UP000076858"/>
    </source>
</evidence>
<feature type="coiled-coil region" evidence="6">
    <location>
        <begin position="1465"/>
        <end position="1544"/>
    </location>
</feature>
<organism evidence="8 9">
    <name type="scientific">Daphnia magna</name>
    <dbReference type="NCBI Taxonomy" id="35525"/>
    <lineage>
        <taxon>Eukaryota</taxon>
        <taxon>Metazoa</taxon>
        <taxon>Ecdysozoa</taxon>
        <taxon>Arthropoda</taxon>
        <taxon>Crustacea</taxon>
        <taxon>Branchiopoda</taxon>
        <taxon>Diplostraca</taxon>
        <taxon>Cladocera</taxon>
        <taxon>Anomopoda</taxon>
        <taxon>Daphniidae</taxon>
        <taxon>Daphnia</taxon>
    </lineage>
</organism>
<feature type="compositionally biased region" description="Acidic residues" evidence="7">
    <location>
        <begin position="3490"/>
        <end position="3499"/>
    </location>
</feature>
<evidence type="ECO:0000256" key="2">
    <source>
        <dbReference type="ARBA" id="ARBA00022692"/>
    </source>
</evidence>
<feature type="compositionally biased region" description="Polar residues" evidence="7">
    <location>
        <begin position="2763"/>
        <end position="2773"/>
    </location>
</feature>
<dbReference type="Gene3D" id="1.20.58.60">
    <property type="match status" value="11"/>
</dbReference>
<dbReference type="EMBL" id="LRGB01000781">
    <property type="protein sequence ID" value="KZS15912.1"/>
    <property type="molecule type" value="Genomic_DNA"/>
</dbReference>
<feature type="compositionally biased region" description="Acidic residues" evidence="7">
    <location>
        <begin position="3531"/>
        <end position="3540"/>
    </location>
</feature>
<name>A0A162CHG6_9CRUS</name>
<keyword evidence="3" id="KW-0677">Repeat</keyword>
<feature type="coiled-coil region" evidence="6">
    <location>
        <begin position="1969"/>
        <end position="2003"/>
    </location>
</feature>
<evidence type="ECO:0000256" key="4">
    <source>
        <dbReference type="ARBA" id="ARBA00022989"/>
    </source>
</evidence>
<feature type="coiled-coil region" evidence="6">
    <location>
        <begin position="5100"/>
        <end position="5127"/>
    </location>
</feature>
<dbReference type="GO" id="GO:0034993">
    <property type="term" value="C:meiotic nuclear membrane microtubule tethering complex"/>
    <property type="evidence" value="ECO:0007669"/>
    <property type="project" value="TreeGrafter"/>
</dbReference>
<dbReference type="PANTHER" id="PTHR47535:SF10">
    <property type="entry name" value="MUSCLE-SPECIFIC PROTEIN 300 KDA"/>
    <property type="match status" value="1"/>
</dbReference>
<evidence type="ECO:0000256" key="6">
    <source>
        <dbReference type="SAM" id="Coils"/>
    </source>
</evidence>
<evidence type="ECO:0000256" key="7">
    <source>
        <dbReference type="SAM" id="MobiDB-lite"/>
    </source>
</evidence>
<evidence type="ECO:0000313" key="8">
    <source>
        <dbReference type="EMBL" id="KZS15912.1"/>
    </source>
</evidence>
<feature type="region of interest" description="Disordered" evidence="7">
    <location>
        <begin position="3204"/>
        <end position="3228"/>
    </location>
</feature>
<protein>
    <submittedName>
        <fullName evidence="8">Muscle-specific-like protein</fullName>
    </submittedName>
</protein>
<feature type="region of interest" description="Disordered" evidence="7">
    <location>
        <begin position="3490"/>
        <end position="3549"/>
    </location>
</feature>
<dbReference type="GO" id="GO:0007097">
    <property type="term" value="P:nuclear migration"/>
    <property type="evidence" value="ECO:0007669"/>
    <property type="project" value="TreeGrafter"/>
</dbReference>
<feature type="coiled-coil region" evidence="6">
    <location>
        <begin position="5883"/>
        <end position="5910"/>
    </location>
</feature>
<keyword evidence="9" id="KW-1185">Reference proteome</keyword>
<dbReference type="GO" id="GO:0005737">
    <property type="term" value="C:cytoplasm"/>
    <property type="evidence" value="ECO:0007669"/>
    <property type="project" value="TreeGrafter"/>
</dbReference>
<feature type="compositionally biased region" description="Basic and acidic residues" evidence="7">
    <location>
        <begin position="3390"/>
        <end position="3399"/>
    </location>
</feature>
<dbReference type="InterPro" id="IPR018159">
    <property type="entry name" value="Spectrin/alpha-actinin"/>
</dbReference>
<evidence type="ECO:0000256" key="3">
    <source>
        <dbReference type="ARBA" id="ARBA00022737"/>
    </source>
</evidence>
<dbReference type="InterPro" id="IPR002017">
    <property type="entry name" value="Spectrin_repeat"/>
</dbReference>
<feature type="coiled-coil region" evidence="6">
    <location>
        <begin position="2157"/>
        <end position="2213"/>
    </location>
</feature>
<evidence type="ECO:0000256" key="5">
    <source>
        <dbReference type="ARBA" id="ARBA00023136"/>
    </source>
</evidence>
<dbReference type="GO" id="GO:0008285">
    <property type="term" value="P:negative regulation of cell population proliferation"/>
    <property type="evidence" value="ECO:0007669"/>
    <property type="project" value="TreeGrafter"/>
</dbReference>